<accession>A0A9P7NCI5</accession>
<evidence type="ECO:0000256" key="2">
    <source>
        <dbReference type="ARBA" id="ARBA00022670"/>
    </source>
</evidence>
<dbReference type="GO" id="GO:0006508">
    <property type="term" value="P:proteolysis"/>
    <property type="evidence" value="ECO:0007669"/>
    <property type="project" value="UniProtKB-KW"/>
</dbReference>
<dbReference type="PANTHER" id="PTHR12378">
    <property type="entry name" value="DESUMOYLATING ISOPEPTIDASE"/>
    <property type="match status" value="1"/>
</dbReference>
<dbReference type="PROSITE" id="PS51396">
    <property type="entry name" value="PUL"/>
    <property type="match status" value="1"/>
</dbReference>
<dbReference type="InterPro" id="IPR011989">
    <property type="entry name" value="ARM-like"/>
</dbReference>
<evidence type="ECO:0000259" key="4">
    <source>
        <dbReference type="PROSITE" id="PS51352"/>
    </source>
</evidence>
<dbReference type="CDD" id="cd02947">
    <property type="entry name" value="TRX_family"/>
    <property type="match status" value="1"/>
</dbReference>
<dbReference type="AlphaFoldDB" id="A0A9P7NCI5"/>
<reference evidence="7" key="1">
    <citation type="journal article" date="2020" name="bioRxiv">
        <title>Whole genome comparisons of ergot fungi reveals the divergence and evolution of species within the genus Claviceps are the result of varying mechanisms driving genome evolution and host range expansion.</title>
        <authorList>
            <person name="Wyka S.A."/>
            <person name="Mondo S.J."/>
            <person name="Liu M."/>
            <person name="Dettman J."/>
            <person name="Nalam V."/>
            <person name="Broders K.D."/>
        </authorList>
    </citation>
    <scope>NUCLEOTIDE SEQUENCE</scope>
    <source>
        <strain evidence="7">CCC 602</strain>
    </source>
</reference>
<evidence type="ECO:0000259" key="5">
    <source>
        <dbReference type="PROSITE" id="PS51396"/>
    </source>
</evidence>
<dbReference type="InterPro" id="IPR008580">
    <property type="entry name" value="PPPDE_dom"/>
</dbReference>
<gene>
    <name evidence="7" type="ORF">E4U43_007625</name>
</gene>
<keyword evidence="8" id="KW-1185">Reference proteome</keyword>
<dbReference type="SMART" id="SM01179">
    <property type="entry name" value="DUF862"/>
    <property type="match status" value="1"/>
</dbReference>
<dbReference type="Pfam" id="PF05903">
    <property type="entry name" value="Peptidase_C97"/>
    <property type="match status" value="1"/>
</dbReference>
<dbReference type="Proteomes" id="UP000748025">
    <property type="component" value="Unassembled WGS sequence"/>
</dbReference>
<evidence type="ECO:0000313" key="8">
    <source>
        <dbReference type="Proteomes" id="UP000748025"/>
    </source>
</evidence>
<protein>
    <recommendedName>
        <fullName evidence="9">Thioredoxin</fullName>
    </recommendedName>
</protein>
<dbReference type="PROSITE" id="PS00194">
    <property type="entry name" value="THIOREDOXIN_1"/>
    <property type="match status" value="1"/>
</dbReference>
<dbReference type="EMBL" id="SRPW01000691">
    <property type="protein sequence ID" value="KAG6012835.1"/>
    <property type="molecule type" value="Genomic_DNA"/>
</dbReference>
<dbReference type="InterPro" id="IPR013535">
    <property type="entry name" value="PUL_dom"/>
</dbReference>
<dbReference type="Pfam" id="PF00085">
    <property type="entry name" value="Thioredoxin"/>
    <property type="match status" value="1"/>
</dbReference>
<dbReference type="InterPro" id="IPR036249">
    <property type="entry name" value="Thioredoxin-like_sf"/>
</dbReference>
<evidence type="ECO:0008006" key="9">
    <source>
        <dbReference type="Google" id="ProtNLM"/>
    </source>
</evidence>
<dbReference type="Gene3D" id="3.40.30.10">
    <property type="entry name" value="Glutaredoxin"/>
    <property type="match status" value="1"/>
</dbReference>
<feature type="domain" description="PUL" evidence="5">
    <location>
        <begin position="301"/>
        <end position="577"/>
    </location>
</feature>
<dbReference type="PROSITE" id="PS51352">
    <property type="entry name" value="THIOREDOXIN_2"/>
    <property type="match status" value="1"/>
</dbReference>
<dbReference type="InterPro" id="IPR017937">
    <property type="entry name" value="Thioredoxin_CS"/>
</dbReference>
<evidence type="ECO:0000256" key="1">
    <source>
        <dbReference type="ARBA" id="ARBA00008140"/>
    </source>
</evidence>
<dbReference type="Gene3D" id="3.90.1720.30">
    <property type="entry name" value="PPPDE domains"/>
    <property type="match status" value="1"/>
</dbReference>
<evidence type="ECO:0000259" key="6">
    <source>
        <dbReference type="PROSITE" id="PS51858"/>
    </source>
</evidence>
<proteinExistence type="inferred from homology"/>
<comment type="caution">
    <text evidence="7">The sequence shown here is derived from an EMBL/GenBank/DDBJ whole genome shotgun (WGS) entry which is preliminary data.</text>
</comment>
<organism evidence="7 8">
    <name type="scientific">Claviceps pusilla</name>
    <dbReference type="NCBI Taxonomy" id="123648"/>
    <lineage>
        <taxon>Eukaryota</taxon>
        <taxon>Fungi</taxon>
        <taxon>Dikarya</taxon>
        <taxon>Ascomycota</taxon>
        <taxon>Pezizomycotina</taxon>
        <taxon>Sordariomycetes</taxon>
        <taxon>Hypocreomycetidae</taxon>
        <taxon>Hypocreales</taxon>
        <taxon>Clavicipitaceae</taxon>
        <taxon>Claviceps</taxon>
    </lineage>
</organism>
<evidence type="ECO:0000313" key="7">
    <source>
        <dbReference type="EMBL" id="KAG6012835.1"/>
    </source>
</evidence>
<dbReference type="InterPro" id="IPR042266">
    <property type="entry name" value="PPPDE_sf"/>
</dbReference>
<keyword evidence="2" id="KW-0645">Protease</keyword>
<sequence>MDVHLLVYDLSRGLARQMSMGLLGFQLDAIYHTSIQLSGREYVYDGGIIAITPGSSHLGHPMEKLHLGTTKLPMDIIEEYLDSLRPIFTLEAYDLFRHNCNNFSDSFANFLVGKGIPDHIVRMPQAVLDSPMGRMLLPQLTQGVNTGRSNESILGLEQSAQIPAQEGATSKTSGVVTVSISGQLSRILNSAKDSCVVIFFTSATCPPCKLMYPIYDQLAAEHGTKITFIKVDVAQSSTREISQKFSIRATPTFITLLKGREENRWSGADPATLRANVQLLAQMSEQINRHPHENLRLPSFQNVHAKPVIYHKLPPLEKLDAKMGTTTSSSDQITRLKEFLKTRANAGAQDAVLPHLGELSSYLQESVAMLSPDILFAVVDLFRCALSDPRVSAYYAEEPHHHTISTILEFVSGQDACPYAMRLVTVQMACNMFSSPLFEHEVLASTALRAALVRLTSTSFLDEVHHNVRVAASSLLFNLALANRRARLDSAKSSLGEEDEVELAAALVEAISQEDKSIEALQGMLSALGHLVFGTSLDGELADLLRALDAHSTIASKAKQFPNEKLIAEVAGELLDKGLRRP</sequence>
<feature type="domain" description="PPPDE" evidence="6">
    <location>
        <begin position="1"/>
        <end position="141"/>
    </location>
</feature>
<evidence type="ECO:0000256" key="3">
    <source>
        <dbReference type="ARBA" id="ARBA00022801"/>
    </source>
</evidence>
<comment type="similarity">
    <text evidence="1">Belongs to the DeSI family.</text>
</comment>
<dbReference type="OrthoDB" id="21221at2759"/>
<keyword evidence="3" id="KW-0378">Hydrolase</keyword>
<dbReference type="InterPro" id="IPR013766">
    <property type="entry name" value="Thioredoxin_domain"/>
</dbReference>
<feature type="domain" description="Thioredoxin" evidence="4">
    <location>
        <begin position="156"/>
        <end position="282"/>
    </location>
</feature>
<name>A0A9P7NCI5_9HYPO</name>
<dbReference type="SUPFAM" id="SSF52833">
    <property type="entry name" value="Thioredoxin-like"/>
    <property type="match status" value="1"/>
</dbReference>
<dbReference type="PANTHER" id="PTHR12378:SF7">
    <property type="entry name" value="DESUMOYLATING ISOPEPTIDASE 1"/>
    <property type="match status" value="1"/>
</dbReference>
<dbReference type="GO" id="GO:0070646">
    <property type="term" value="P:protein modification by small protein removal"/>
    <property type="evidence" value="ECO:0007669"/>
    <property type="project" value="TreeGrafter"/>
</dbReference>
<dbReference type="Pfam" id="PF08324">
    <property type="entry name" value="PUL"/>
    <property type="match status" value="1"/>
</dbReference>
<dbReference type="Gene3D" id="1.25.10.10">
    <property type="entry name" value="Leucine-rich Repeat Variant"/>
    <property type="match status" value="1"/>
</dbReference>
<dbReference type="PROSITE" id="PS51858">
    <property type="entry name" value="PPPDE"/>
    <property type="match status" value="1"/>
</dbReference>
<dbReference type="GO" id="GO:0008233">
    <property type="term" value="F:peptidase activity"/>
    <property type="evidence" value="ECO:0007669"/>
    <property type="project" value="UniProtKB-KW"/>
</dbReference>